<dbReference type="Pfam" id="PF01243">
    <property type="entry name" value="PNPOx_N"/>
    <property type="match status" value="1"/>
</dbReference>
<dbReference type="OrthoDB" id="115989at2"/>
<dbReference type="EMBL" id="CP033219">
    <property type="protein sequence ID" value="AZV79076.1"/>
    <property type="molecule type" value="Genomic_DNA"/>
</dbReference>
<organism evidence="2 3">
    <name type="scientific">Parasedimentitalea marina</name>
    <dbReference type="NCBI Taxonomy" id="2483033"/>
    <lineage>
        <taxon>Bacteria</taxon>
        <taxon>Pseudomonadati</taxon>
        <taxon>Pseudomonadota</taxon>
        <taxon>Alphaproteobacteria</taxon>
        <taxon>Rhodobacterales</taxon>
        <taxon>Paracoccaceae</taxon>
        <taxon>Parasedimentitalea</taxon>
    </lineage>
</organism>
<dbReference type="InterPro" id="IPR011576">
    <property type="entry name" value="Pyridox_Oxase_N"/>
</dbReference>
<gene>
    <name evidence="2" type="ORF">EBB79_15150</name>
</gene>
<dbReference type="AlphaFoldDB" id="A0A3T0N4X0"/>
<keyword evidence="3" id="KW-1185">Reference proteome</keyword>
<reference evidence="2 3" key="1">
    <citation type="submission" date="2018-10" db="EMBL/GenBank/DDBJ databases">
        <title>Parasedimentitalea marina sp. nov., a psychrophilic bacterium isolated from deep seawater of the New Britain Trench.</title>
        <authorList>
            <person name="Cao J."/>
        </authorList>
    </citation>
    <scope>NUCLEOTIDE SEQUENCE [LARGE SCALE GENOMIC DNA]</scope>
    <source>
        <strain evidence="2 3">W43</strain>
    </source>
</reference>
<evidence type="ECO:0000313" key="2">
    <source>
        <dbReference type="EMBL" id="AZV79076.1"/>
    </source>
</evidence>
<evidence type="ECO:0000313" key="3">
    <source>
        <dbReference type="Proteomes" id="UP000283063"/>
    </source>
</evidence>
<dbReference type="InterPro" id="IPR012349">
    <property type="entry name" value="Split_barrel_FMN-bd"/>
</dbReference>
<dbReference type="RefSeq" id="WP_127749625.1">
    <property type="nucleotide sequence ID" value="NZ_CP033219.1"/>
</dbReference>
<dbReference type="Gene3D" id="2.30.110.10">
    <property type="entry name" value="Electron Transport, Fmn-binding Protein, Chain A"/>
    <property type="match status" value="1"/>
</dbReference>
<proteinExistence type="predicted"/>
<sequence>MPTGKKLNGTLTAFIERQALFFVATADKTGRVNLSPKGMDTLRIKGNNRVTWLNLSGSGNETAAHVQATGRMTLMFCAFEGYALILRLYGQAKVFHPRDPEWTDMVADFPDIAGSRQIFDLTIDLVQTSCGTGVPLMDFQKSRAEDELVPFYQEMGPDGVKDYWRRKNVTTIDGTPTGIFDDH</sequence>
<feature type="domain" description="Pyridoxamine 5'-phosphate oxidase N-terminal" evidence="1">
    <location>
        <begin position="11"/>
        <end position="130"/>
    </location>
</feature>
<evidence type="ECO:0000259" key="1">
    <source>
        <dbReference type="Pfam" id="PF01243"/>
    </source>
</evidence>
<dbReference type="Proteomes" id="UP000283063">
    <property type="component" value="Chromosome"/>
</dbReference>
<dbReference type="PANTHER" id="PTHR39336:SF1">
    <property type="entry name" value="PYRIDOXAMINE PHOSPHATE OXIDASE FAMILY PROTEIN (AFU_ORTHOLOGUE AFUA_6G11440)"/>
    <property type="match status" value="1"/>
</dbReference>
<dbReference type="KEGG" id="sedi:EBB79_15150"/>
<accession>A0A3T0N4X0</accession>
<name>A0A3T0N4X0_9RHOB</name>
<dbReference type="SUPFAM" id="SSF50475">
    <property type="entry name" value="FMN-binding split barrel"/>
    <property type="match status" value="1"/>
</dbReference>
<protein>
    <submittedName>
        <fullName evidence="2">Pyridoxamine 5'-phosphate oxidase family protein</fullName>
    </submittedName>
</protein>
<dbReference type="PANTHER" id="PTHR39336">
    <property type="entry name" value="PYRIDOXAMINE PHOSPHATE OXIDASE FAMILY PROTEIN (AFU_ORTHOLOGUE AFUA_6G11440)"/>
    <property type="match status" value="1"/>
</dbReference>